<dbReference type="SUPFAM" id="SSF49562">
    <property type="entry name" value="C2 domain (Calcium/lipid-binding domain, CaLB)"/>
    <property type="match status" value="1"/>
</dbReference>
<evidence type="ECO:0000256" key="1">
    <source>
        <dbReference type="ARBA" id="ARBA00012368"/>
    </source>
</evidence>
<dbReference type="InterPro" id="IPR035892">
    <property type="entry name" value="C2_domain_sf"/>
</dbReference>
<dbReference type="GeneTree" id="ENSGT00940000155428"/>
<keyword evidence="5" id="KW-0807">Transducer</keyword>
<reference evidence="12" key="2">
    <citation type="submission" date="2025-08" db="UniProtKB">
        <authorList>
            <consortium name="Ensembl"/>
        </authorList>
    </citation>
    <scope>IDENTIFICATION</scope>
</reference>
<dbReference type="SMART" id="SM00148">
    <property type="entry name" value="PLCXc"/>
    <property type="match status" value="1"/>
</dbReference>
<dbReference type="Gene3D" id="3.20.20.190">
    <property type="entry name" value="Phosphatidylinositol (PI) phosphodiesterase"/>
    <property type="match status" value="1"/>
</dbReference>
<dbReference type="GO" id="GO:0120548">
    <property type="term" value="F:phosphatidylinositol phospholipase C activity"/>
    <property type="evidence" value="ECO:0007669"/>
    <property type="project" value="RHEA"/>
</dbReference>
<keyword evidence="3 8" id="KW-0442">Lipid degradation</keyword>
<evidence type="ECO:0000313" key="12">
    <source>
        <dbReference type="Ensembl" id="ENSHHUP00000074232.1"/>
    </source>
</evidence>
<dbReference type="SMART" id="SM00239">
    <property type="entry name" value="C2"/>
    <property type="match status" value="1"/>
</dbReference>
<dbReference type="SMART" id="SM00149">
    <property type="entry name" value="PLCYc"/>
    <property type="match status" value="1"/>
</dbReference>
<dbReference type="AlphaFoldDB" id="A0A4W5QDT1"/>
<dbReference type="InterPro" id="IPR001711">
    <property type="entry name" value="PLipase_C_Pinositol-sp_Y"/>
</dbReference>
<dbReference type="Gene3D" id="1.10.238.10">
    <property type="entry name" value="EF-hand"/>
    <property type="match status" value="1"/>
</dbReference>
<dbReference type="GO" id="GO:0048015">
    <property type="term" value="P:phosphatidylinositol-mediated signaling"/>
    <property type="evidence" value="ECO:0007669"/>
    <property type="project" value="TreeGrafter"/>
</dbReference>
<dbReference type="Pfam" id="PF17787">
    <property type="entry name" value="PH_14"/>
    <property type="match status" value="1"/>
</dbReference>
<dbReference type="SUPFAM" id="SSF47473">
    <property type="entry name" value="EF-hand"/>
    <property type="match status" value="1"/>
</dbReference>
<sequence length="848" mass="95636">MAGAQPGTHALKLKPPTVPDTLQNGSRFMKWDDDLSTVTPITLTVDPHGYFLHWTDQNKEAKLRELLDVGNLVGRIENRLLTIVTGPDMVNITYLNFMALQEEEATEWAEELFSLASNLLSHNMNRETSLEKAYVRLTLQPNSEGRIPVKNIVRMFSADKKRVETALEHCNLPFGRSDSIPLEDFTPDLYRSFLSHLCPRPEGAKGAYLSVDQMTEFINERQRDPRLNEILYPPLRPSQTQTLMEKYELNHSLLKQGVCECGLSKYLVSDENGVIPPEKLDQSEDMTFPLSHYFINSSHNTYLTAGQLAGSSSVEMYRQVMLAGCRCVELDCWKGRTTEEEPVITHGFTMTSEICFKEVIEAIAECAFKTSPFPVILSFENHVDSPKQQAKMAEYCRSIFGDALLIDPLDKYPLESGVPLPSPHELIGKILIKNKKSHKPSAAHGIKRMAEQPTNQSVAAEQATDEPSSPSNITGGEAVCKCALMYKNYDNREIEAEDDEDDDDDDDDDCKKTSDEGTAEEREAVATEEMSTLVNYVQPTKFNSFEASKKVNRSYQMSSFVETKALEHLTKSPVEFVEYNKQQLSRIYPKGTRVDSSNYMPQLFWNAGCQLVALNFQTIDLSMQLNLGMYEYNGKSGYRLKPEFMRRPDKHFDPFAESTVDGIVANTVKVKIISGQFLSDKKVGVYVELDMFGLPVDTRRKALKTKTSQSNAINPVWDEDPIIFKKVVLPTLASLRIAAFEEGGKFIGHRIIPVPAIRPGYRYIGLRNEKNQSLILPAVFVYIEVKDYVPDTFADVIEALSNPIRYVNLLEQRSQQLAALTLEEGEEETSKEVCGQTRVLWSKGGYGQ</sequence>
<dbReference type="GO" id="GO:0051209">
    <property type="term" value="P:release of sequestered calcium ion into cytosol"/>
    <property type="evidence" value="ECO:0007669"/>
    <property type="project" value="TreeGrafter"/>
</dbReference>
<dbReference type="GO" id="GO:0016042">
    <property type="term" value="P:lipid catabolic process"/>
    <property type="evidence" value="ECO:0007669"/>
    <property type="project" value="UniProtKB-KW"/>
</dbReference>
<feature type="region of interest" description="Disordered" evidence="9">
    <location>
        <begin position="494"/>
        <end position="528"/>
    </location>
</feature>
<dbReference type="InterPro" id="IPR001192">
    <property type="entry name" value="PI-PLC_fam"/>
</dbReference>
<dbReference type="GO" id="GO:0005737">
    <property type="term" value="C:cytoplasm"/>
    <property type="evidence" value="ECO:0007669"/>
    <property type="project" value="TreeGrafter"/>
</dbReference>
<dbReference type="GO" id="GO:0005516">
    <property type="term" value="F:calmodulin binding"/>
    <property type="evidence" value="ECO:0007669"/>
    <property type="project" value="TreeGrafter"/>
</dbReference>
<protein>
    <recommendedName>
        <fullName evidence="1 8">Phosphoinositide phospholipase C</fullName>
        <ecNumber evidence="1 8">3.1.4.11</ecNumber>
    </recommendedName>
</protein>
<evidence type="ECO:0000313" key="13">
    <source>
        <dbReference type="Proteomes" id="UP000314982"/>
    </source>
</evidence>
<dbReference type="PROSITE" id="PS50004">
    <property type="entry name" value="C2"/>
    <property type="match status" value="1"/>
</dbReference>
<comment type="catalytic activity">
    <reaction evidence="6">
        <text>a 1,2-diacyl-sn-glycero-3-phospho-(1D-myo-inositol-4,5-bisphosphate) + H2O = 1D-myo-inositol 1,4,5-trisphosphate + a 1,2-diacyl-sn-glycerol + H(+)</text>
        <dbReference type="Rhea" id="RHEA:33179"/>
        <dbReference type="ChEBI" id="CHEBI:15377"/>
        <dbReference type="ChEBI" id="CHEBI:15378"/>
        <dbReference type="ChEBI" id="CHEBI:17815"/>
        <dbReference type="ChEBI" id="CHEBI:58456"/>
        <dbReference type="ChEBI" id="CHEBI:203600"/>
        <dbReference type="EC" id="3.1.4.11"/>
    </reaction>
    <physiologicalReaction direction="left-to-right" evidence="6">
        <dbReference type="Rhea" id="RHEA:33180"/>
    </physiologicalReaction>
</comment>
<dbReference type="InterPro" id="IPR037862">
    <property type="entry name" value="PLC-beta_PH"/>
</dbReference>
<evidence type="ECO:0000256" key="3">
    <source>
        <dbReference type="ARBA" id="ARBA00022963"/>
    </source>
</evidence>
<feature type="compositionally biased region" description="Acidic residues" evidence="9">
    <location>
        <begin position="495"/>
        <end position="508"/>
    </location>
</feature>
<feature type="compositionally biased region" description="Polar residues" evidence="9">
    <location>
        <begin position="452"/>
        <end position="474"/>
    </location>
</feature>
<feature type="domain" description="PI-PLC Y-box" evidence="11">
    <location>
        <begin position="530"/>
        <end position="646"/>
    </location>
</feature>
<dbReference type="GO" id="GO:0007613">
    <property type="term" value="P:memory"/>
    <property type="evidence" value="ECO:0007669"/>
    <property type="project" value="TreeGrafter"/>
</dbReference>
<evidence type="ECO:0000256" key="5">
    <source>
        <dbReference type="ARBA" id="ARBA00023224"/>
    </source>
</evidence>
<proteinExistence type="predicted"/>
<name>A0A4W5QDT1_9TELE</name>
<dbReference type="Ensembl" id="ENSHHUT00000076670.1">
    <property type="protein sequence ID" value="ENSHHUP00000074232.1"/>
    <property type="gene ID" value="ENSHHUG00000043279.1"/>
</dbReference>
<dbReference type="SUPFAM" id="SSF51695">
    <property type="entry name" value="PLC-like phosphodiesterases"/>
    <property type="match status" value="1"/>
</dbReference>
<dbReference type="Pfam" id="PF00168">
    <property type="entry name" value="C2"/>
    <property type="match status" value="1"/>
</dbReference>
<evidence type="ECO:0000256" key="6">
    <source>
        <dbReference type="ARBA" id="ARBA00023674"/>
    </source>
</evidence>
<feature type="region of interest" description="Disordered" evidence="9">
    <location>
        <begin position="441"/>
        <end position="474"/>
    </location>
</feature>
<dbReference type="Gene3D" id="2.30.29.240">
    <property type="match status" value="1"/>
</dbReference>
<dbReference type="Gene3D" id="2.60.40.150">
    <property type="entry name" value="C2 domain"/>
    <property type="match status" value="1"/>
</dbReference>
<dbReference type="PROSITE" id="PS50007">
    <property type="entry name" value="PIPLC_X_DOMAIN"/>
    <property type="match status" value="1"/>
</dbReference>
<dbReference type="PANTHER" id="PTHR10336">
    <property type="entry name" value="PHOSPHOINOSITIDE-SPECIFIC PHOSPHOLIPASE C FAMILY PROTEIN"/>
    <property type="match status" value="1"/>
</dbReference>
<dbReference type="InterPro" id="IPR000008">
    <property type="entry name" value="C2_dom"/>
</dbReference>
<dbReference type="GO" id="GO:0007186">
    <property type="term" value="P:G protein-coupled receptor signaling pathway"/>
    <property type="evidence" value="ECO:0007669"/>
    <property type="project" value="TreeGrafter"/>
</dbReference>
<evidence type="ECO:0000256" key="8">
    <source>
        <dbReference type="RuleBase" id="RU361133"/>
    </source>
</evidence>
<dbReference type="Pfam" id="PF00387">
    <property type="entry name" value="PI-PLC-Y"/>
    <property type="match status" value="1"/>
</dbReference>
<dbReference type="SUPFAM" id="SSF50729">
    <property type="entry name" value="PH domain-like"/>
    <property type="match status" value="1"/>
</dbReference>
<evidence type="ECO:0000256" key="9">
    <source>
        <dbReference type="SAM" id="MobiDB-lite"/>
    </source>
</evidence>
<evidence type="ECO:0000256" key="2">
    <source>
        <dbReference type="ARBA" id="ARBA00022801"/>
    </source>
</evidence>
<feature type="domain" description="C2" evidence="10">
    <location>
        <begin position="646"/>
        <end position="774"/>
    </location>
</feature>
<dbReference type="GO" id="GO:0016607">
    <property type="term" value="C:nuclear speck"/>
    <property type="evidence" value="ECO:0007669"/>
    <property type="project" value="TreeGrafter"/>
</dbReference>
<dbReference type="EC" id="3.1.4.11" evidence="1 8"/>
<dbReference type="CDD" id="cd13361">
    <property type="entry name" value="PH_PLC_beta"/>
    <property type="match status" value="1"/>
</dbReference>
<dbReference type="Proteomes" id="UP000314982">
    <property type="component" value="Unassembled WGS sequence"/>
</dbReference>
<evidence type="ECO:0000256" key="7">
    <source>
        <dbReference type="ARBA" id="ARBA00023726"/>
    </source>
</evidence>
<evidence type="ECO:0000256" key="4">
    <source>
        <dbReference type="ARBA" id="ARBA00023098"/>
    </source>
</evidence>
<dbReference type="GO" id="GO:0046488">
    <property type="term" value="P:phosphatidylinositol metabolic process"/>
    <property type="evidence" value="ECO:0007669"/>
    <property type="project" value="TreeGrafter"/>
</dbReference>
<dbReference type="InterPro" id="IPR000909">
    <property type="entry name" value="PLipase_C_PInositol-sp_X_dom"/>
</dbReference>
<dbReference type="PRINTS" id="PR00390">
    <property type="entry name" value="PHPHLIPASEC"/>
</dbReference>
<dbReference type="InterPro" id="IPR053945">
    <property type="entry name" value="PLCB1-4-like_EFh"/>
</dbReference>
<reference evidence="12" key="3">
    <citation type="submission" date="2025-09" db="UniProtKB">
        <authorList>
            <consortium name="Ensembl"/>
        </authorList>
    </citation>
    <scope>IDENTIFICATION</scope>
</reference>
<evidence type="ECO:0000259" key="11">
    <source>
        <dbReference type="PROSITE" id="PS50008"/>
    </source>
</evidence>
<reference evidence="13" key="1">
    <citation type="submission" date="2018-06" db="EMBL/GenBank/DDBJ databases">
        <title>Genome assembly of Danube salmon.</title>
        <authorList>
            <person name="Macqueen D.J."/>
            <person name="Gundappa M.K."/>
        </authorList>
    </citation>
    <scope>NUCLEOTIDE SEQUENCE [LARGE SCALE GENOMIC DNA]</scope>
</reference>
<keyword evidence="13" id="KW-1185">Reference proteome</keyword>
<organism evidence="12 13">
    <name type="scientific">Hucho hucho</name>
    <name type="common">huchen</name>
    <dbReference type="NCBI Taxonomy" id="62062"/>
    <lineage>
        <taxon>Eukaryota</taxon>
        <taxon>Metazoa</taxon>
        <taxon>Chordata</taxon>
        <taxon>Craniata</taxon>
        <taxon>Vertebrata</taxon>
        <taxon>Euteleostomi</taxon>
        <taxon>Actinopterygii</taxon>
        <taxon>Neopterygii</taxon>
        <taxon>Teleostei</taxon>
        <taxon>Protacanthopterygii</taxon>
        <taxon>Salmoniformes</taxon>
        <taxon>Salmonidae</taxon>
        <taxon>Salmoninae</taxon>
        <taxon>Hucho</taxon>
    </lineage>
</organism>
<comment type="catalytic activity">
    <reaction evidence="7">
        <text>a 1,2-diacyl-sn-glycero-3-phospho-(1D-myo-inositol) + H2O = 1D-myo-inositol 1-phosphate + a 1,2-diacyl-sn-glycerol + H(+)</text>
        <dbReference type="Rhea" id="RHEA:43484"/>
        <dbReference type="ChEBI" id="CHEBI:15377"/>
        <dbReference type="ChEBI" id="CHEBI:15378"/>
        <dbReference type="ChEBI" id="CHEBI:17815"/>
        <dbReference type="ChEBI" id="CHEBI:57880"/>
        <dbReference type="ChEBI" id="CHEBI:58433"/>
    </reaction>
    <physiologicalReaction direction="left-to-right" evidence="7">
        <dbReference type="Rhea" id="RHEA:43485"/>
    </physiologicalReaction>
</comment>
<dbReference type="Pfam" id="PF22631">
    <property type="entry name" value="PLCB1-4-like_EFh"/>
    <property type="match status" value="1"/>
</dbReference>
<dbReference type="CDD" id="cd08591">
    <property type="entry name" value="PI-PLCc_beta"/>
    <property type="match status" value="1"/>
</dbReference>
<dbReference type="PANTHER" id="PTHR10336:SF12">
    <property type="entry name" value="1-PHOSPHATIDYLINOSITOL 4,5-BISPHOSPHATE PHOSPHODIESTERASE BETA-1"/>
    <property type="match status" value="1"/>
</dbReference>
<dbReference type="InterPro" id="IPR017946">
    <property type="entry name" value="PLC-like_Pdiesterase_TIM-brl"/>
</dbReference>
<dbReference type="FunFam" id="2.60.40.150:FF:000008">
    <property type="entry name" value="1-phosphatidylinositol 4,5-bisphosphate phosphodiesterase"/>
    <property type="match status" value="1"/>
</dbReference>
<accession>A0A4W5QDT1</accession>
<keyword evidence="2 8" id="KW-0378">Hydrolase</keyword>
<dbReference type="PROSITE" id="PS50008">
    <property type="entry name" value="PIPLC_Y_DOMAIN"/>
    <property type="match status" value="1"/>
</dbReference>
<keyword evidence="4 8" id="KW-0443">Lipid metabolism</keyword>
<feature type="compositionally biased region" description="Basic and acidic residues" evidence="9">
    <location>
        <begin position="509"/>
        <end position="525"/>
    </location>
</feature>
<evidence type="ECO:0000259" key="10">
    <source>
        <dbReference type="PROSITE" id="PS50004"/>
    </source>
</evidence>
<dbReference type="Pfam" id="PF00388">
    <property type="entry name" value="PI-PLC-X"/>
    <property type="match status" value="1"/>
</dbReference>
<dbReference type="CDD" id="cd00275">
    <property type="entry name" value="C2_PLC_like"/>
    <property type="match status" value="1"/>
</dbReference>
<dbReference type="GO" id="GO:0004435">
    <property type="term" value="F:phosphatidylinositol-4,5-bisphosphate phospholipase C activity"/>
    <property type="evidence" value="ECO:0007669"/>
    <property type="project" value="UniProtKB-EC"/>
</dbReference>
<dbReference type="InterPro" id="IPR011992">
    <property type="entry name" value="EF-hand-dom_pair"/>
</dbReference>